<evidence type="ECO:0000256" key="2">
    <source>
        <dbReference type="SAM" id="MobiDB-lite"/>
    </source>
</evidence>
<organism evidence="3 4">
    <name type="scientific">Colocasia esculenta</name>
    <name type="common">Wild taro</name>
    <name type="synonym">Arum esculentum</name>
    <dbReference type="NCBI Taxonomy" id="4460"/>
    <lineage>
        <taxon>Eukaryota</taxon>
        <taxon>Viridiplantae</taxon>
        <taxon>Streptophyta</taxon>
        <taxon>Embryophyta</taxon>
        <taxon>Tracheophyta</taxon>
        <taxon>Spermatophyta</taxon>
        <taxon>Magnoliopsida</taxon>
        <taxon>Liliopsida</taxon>
        <taxon>Araceae</taxon>
        <taxon>Aroideae</taxon>
        <taxon>Colocasieae</taxon>
        <taxon>Colocasia</taxon>
    </lineage>
</organism>
<dbReference type="EMBL" id="NMUH01002046">
    <property type="protein sequence ID" value="MQL97419.1"/>
    <property type="molecule type" value="Genomic_DNA"/>
</dbReference>
<feature type="non-terminal residue" evidence="3">
    <location>
        <position position="1"/>
    </location>
</feature>
<evidence type="ECO:0000256" key="1">
    <source>
        <dbReference type="SAM" id="Coils"/>
    </source>
</evidence>
<dbReference type="Proteomes" id="UP000652761">
    <property type="component" value="Unassembled WGS sequence"/>
</dbReference>
<accession>A0A843W2C1</accession>
<name>A0A843W2C1_COLES</name>
<feature type="region of interest" description="Disordered" evidence="2">
    <location>
        <begin position="130"/>
        <end position="149"/>
    </location>
</feature>
<sequence length="169" mass="18895">GSAPLLSTSNFSPEIGLDSHVLPLESMVCSFWRSSKIWKSPFCRQNPLLEMEALDQAEARVRELEAERQAAGATLQAQMESLRLNRVLKKHREQQRQAQQESQARAGSAFASLDDILSLGDPSVVWEGLRPEASMATRPPLPDRHQEMEEEEVRVDGALLAVCPFSRLD</sequence>
<proteinExistence type="predicted"/>
<keyword evidence="4" id="KW-1185">Reference proteome</keyword>
<gene>
    <name evidence="3" type="ORF">Taro_030113</name>
</gene>
<evidence type="ECO:0000313" key="4">
    <source>
        <dbReference type="Proteomes" id="UP000652761"/>
    </source>
</evidence>
<dbReference type="AlphaFoldDB" id="A0A843W2C1"/>
<feature type="coiled-coil region" evidence="1">
    <location>
        <begin position="54"/>
        <end position="104"/>
    </location>
</feature>
<evidence type="ECO:0000313" key="3">
    <source>
        <dbReference type="EMBL" id="MQL97419.1"/>
    </source>
</evidence>
<protein>
    <submittedName>
        <fullName evidence="3">Uncharacterized protein</fullName>
    </submittedName>
</protein>
<comment type="caution">
    <text evidence="3">The sequence shown here is derived from an EMBL/GenBank/DDBJ whole genome shotgun (WGS) entry which is preliminary data.</text>
</comment>
<keyword evidence="1" id="KW-0175">Coiled coil</keyword>
<reference evidence="3" key="1">
    <citation type="submission" date="2017-07" db="EMBL/GenBank/DDBJ databases">
        <title>Taro Niue Genome Assembly and Annotation.</title>
        <authorList>
            <person name="Atibalentja N."/>
            <person name="Keating K."/>
            <person name="Fields C.J."/>
        </authorList>
    </citation>
    <scope>NUCLEOTIDE SEQUENCE</scope>
    <source>
        <strain evidence="3">Niue_2</strain>
        <tissue evidence="3">Leaf</tissue>
    </source>
</reference>